<dbReference type="PANTHER" id="PTHR48033:SF10">
    <property type="entry name" value="RNA-BINDING PROTEIN SQUID"/>
    <property type="match status" value="1"/>
</dbReference>
<accession>A0ABM4BLE1</accession>
<evidence type="ECO:0000259" key="6">
    <source>
        <dbReference type="PROSITE" id="PS50800"/>
    </source>
</evidence>
<feature type="region of interest" description="Disordered" evidence="4">
    <location>
        <begin position="259"/>
        <end position="279"/>
    </location>
</feature>
<keyword evidence="3" id="KW-0694">RNA-binding</keyword>
<evidence type="ECO:0000256" key="2">
    <source>
        <dbReference type="ARBA" id="ARBA00023242"/>
    </source>
</evidence>
<evidence type="ECO:0000259" key="5">
    <source>
        <dbReference type="PROSITE" id="PS50102"/>
    </source>
</evidence>
<feature type="region of interest" description="Disordered" evidence="4">
    <location>
        <begin position="43"/>
        <end position="111"/>
    </location>
</feature>
<dbReference type="SUPFAM" id="SSF54928">
    <property type="entry name" value="RNA-binding domain, RBD"/>
    <property type="match status" value="2"/>
</dbReference>
<feature type="compositionally biased region" description="Basic and acidic residues" evidence="4">
    <location>
        <begin position="90"/>
        <end position="111"/>
    </location>
</feature>
<name>A0ABM4BLE1_HYDVU</name>
<comment type="subcellular location">
    <subcellularLocation>
        <location evidence="1">Nucleus</location>
    </subcellularLocation>
</comment>
<feature type="compositionally biased region" description="Acidic residues" evidence="4">
    <location>
        <begin position="270"/>
        <end position="279"/>
    </location>
</feature>
<feature type="compositionally biased region" description="Acidic residues" evidence="4">
    <location>
        <begin position="77"/>
        <end position="89"/>
    </location>
</feature>
<dbReference type="PROSITE" id="PS50102">
    <property type="entry name" value="RRM"/>
    <property type="match status" value="2"/>
</dbReference>
<dbReference type="RefSeq" id="XP_065649881.1">
    <property type="nucleotide sequence ID" value="XM_065793809.1"/>
</dbReference>
<dbReference type="InterPro" id="IPR035979">
    <property type="entry name" value="RBD_domain_sf"/>
</dbReference>
<dbReference type="Pfam" id="PF00076">
    <property type="entry name" value="RRM_1"/>
    <property type="match status" value="2"/>
</dbReference>
<feature type="region of interest" description="Disordered" evidence="4">
    <location>
        <begin position="132"/>
        <end position="234"/>
    </location>
</feature>
<dbReference type="Gene3D" id="3.30.70.330">
    <property type="match status" value="2"/>
</dbReference>
<dbReference type="Pfam" id="PF02037">
    <property type="entry name" value="SAP"/>
    <property type="match status" value="1"/>
</dbReference>
<feature type="compositionally biased region" description="Basic and acidic residues" evidence="4">
    <location>
        <begin position="43"/>
        <end position="75"/>
    </location>
</feature>
<evidence type="ECO:0000313" key="8">
    <source>
        <dbReference type="RefSeq" id="XP_065649881.1"/>
    </source>
</evidence>
<evidence type="ECO:0000256" key="1">
    <source>
        <dbReference type="ARBA" id="ARBA00004123"/>
    </source>
</evidence>
<reference evidence="8" key="1">
    <citation type="submission" date="2025-08" db="UniProtKB">
        <authorList>
            <consortium name="RefSeq"/>
        </authorList>
    </citation>
    <scope>IDENTIFICATION</scope>
</reference>
<feature type="domain" description="RRM" evidence="5">
    <location>
        <begin position="385"/>
        <end position="473"/>
    </location>
</feature>
<dbReference type="InterPro" id="IPR000504">
    <property type="entry name" value="RRM_dom"/>
</dbReference>
<feature type="compositionally biased region" description="Basic and acidic residues" evidence="4">
    <location>
        <begin position="259"/>
        <end position="269"/>
    </location>
</feature>
<dbReference type="Gene3D" id="1.10.720.30">
    <property type="entry name" value="SAP domain"/>
    <property type="match status" value="1"/>
</dbReference>
<protein>
    <submittedName>
        <fullName evidence="8">Uncharacterized protein LOC100210423 isoform X2</fullName>
    </submittedName>
</protein>
<sequence length="548" mass="62436">MSELNHAAIQKLKVAELKAELTKRGLDTKGKKDELIQRLMENIEKENHIPQEQEAIKEDVENNEDEHITNEKNCEDNFSEENLNIEEDIENKSKDHLTHENKDTSENLTNTDKDITNDEIITDNVNLANLAENNSKADKNTTEAFNEVGNENSEEVSKDVEEVSKTVEEETKSFEDESKSVEEEILENTVDSNENCEDNSVKDSTLVDQVASNNFSQSSDPLTSENQEEPMEVSLDKEVQEKIPEASNQKLDNIEKMELSTKNEHKDEKCDEQDSEDEEIDYVCPPEFDEREEMRKMFCGGLDKATTDEQFKELFSKFGEITDFIIIRKENSKSDRLFGFVTFAKCDDLEQCLLSRPHKFLEKELDVKRAVPRGQDDSTGHFKVKKLHVANIPEDFKAKDLKTYLRSRHPSKFGKIEEINFLKTKDEDGNLTDKNRGFGFITVSNEDYADRIAIAESKFTLSGHSMRISKAKPRVNDAGALRGAYRKSGYSQGWDDWGSYGAYGYNQGYGGYGYGQGYGAYDYYGGGYGGYGYSPQRTSRGGNRFNPY</sequence>
<gene>
    <name evidence="8" type="primary">LOC100210423</name>
</gene>
<feature type="domain" description="RRM" evidence="5">
    <location>
        <begin position="295"/>
        <end position="372"/>
    </location>
</feature>
<evidence type="ECO:0000313" key="7">
    <source>
        <dbReference type="Proteomes" id="UP001652625"/>
    </source>
</evidence>
<proteinExistence type="predicted"/>
<dbReference type="CDD" id="cd00590">
    <property type="entry name" value="RRM_SF"/>
    <property type="match status" value="1"/>
</dbReference>
<dbReference type="Proteomes" id="UP001652625">
    <property type="component" value="Chromosome 03"/>
</dbReference>
<keyword evidence="7" id="KW-1185">Reference proteome</keyword>
<evidence type="ECO:0000256" key="4">
    <source>
        <dbReference type="SAM" id="MobiDB-lite"/>
    </source>
</evidence>
<feature type="compositionally biased region" description="Polar residues" evidence="4">
    <location>
        <begin position="202"/>
        <end position="225"/>
    </location>
</feature>
<dbReference type="SUPFAM" id="SSF68906">
    <property type="entry name" value="SAP domain"/>
    <property type="match status" value="1"/>
</dbReference>
<feature type="compositionally biased region" description="Basic and acidic residues" evidence="4">
    <location>
        <begin position="155"/>
        <end position="182"/>
    </location>
</feature>
<feature type="domain" description="SAP" evidence="6">
    <location>
        <begin position="9"/>
        <end position="43"/>
    </location>
</feature>
<dbReference type="InterPro" id="IPR012677">
    <property type="entry name" value="Nucleotide-bd_a/b_plait_sf"/>
</dbReference>
<dbReference type="SMART" id="SM00513">
    <property type="entry name" value="SAP"/>
    <property type="match status" value="1"/>
</dbReference>
<dbReference type="PANTHER" id="PTHR48033">
    <property type="entry name" value="RNA-BINDING (RRM/RBD/RNP MOTIFS) FAMILY PROTEIN"/>
    <property type="match status" value="1"/>
</dbReference>
<organism evidence="7 8">
    <name type="scientific">Hydra vulgaris</name>
    <name type="common">Hydra</name>
    <name type="synonym">Hydra attenuata</name>
    <dbReference type="NCBI Taxonomy" id="6087"/>
    <lineage>
        <taxon>Eukaryota</taxon>
        <taxon>Metazoa</taxon>
        <taxon>Cnidaria</taxon>
        <taxon>Hydrozoa</taxon>
        <taxon>Hydroidolina</taxon>
        <taxon>Anthoathecata</taxon>
        <taxon>Aplanulata</taxon>
        <taxon>Hydridae</taxon>
        <taxon>Hydra</taxon>
    </lineage>
</organism>
<keyword evidence="2" id="KW-0539">Nucleus</keyword>
<dbReference type="InterPro" id="IPR036361">
    <property type="entry name" value="SAP_dom_sf"/>
</dbReference>
<dbReference type="PROSITE" id="PS50800">
    <property type="entry name" value="SAP"/>
    <property type="match status" value="1"/>
</dbReference>
<dbReference type="GeneID" id="100210423"/>
<evidence type="ECO:0000256" key="3">
    <source>
        <dbReference type="PROSITE-ProRule" id="PRU00176"/>
    </source>
</evidence>
<dbReference type="InterPro" id="IPR003034">
    <property type="entry name" value="SAP_dom"/>
</dbReference>
<dbReference type="SMART" id="SM00360">
    <property type="entry name" value="RRM"/>
    <property type="match status" value="2"/>
</dbReference>